<organism evidence="1 2">
    <name type="scientific">Caldalkalibacillus uzonensis</name>
    <dbReference type="NCBI Taxonomy" id="353224"/>
    <lineage>
        <taxon>Bacteria</taxon>
        <taxon>Bacillati</taxon>
        <taxon>Bacillota</taxon>
        <taxon>Bacilli</taxon>
        <taxon>Bacillales</taxon>
        <taxon>Bacillaceae</taxon>
        <taxon>Caldalkalibacillus</taxon>
    </lineage>
</organism>
<dbReference type="EMBL" id="JAUSUQ010000019">
    <property type="protein sequence ID" value="MDQ0340798.1"/>
    <property type="molecule type" value="Genomic_DNA"/>
</dbReference>
<dbReference type="Proteomes" id="UP001232445">
    <property type="component" value="Unassembled WGS sequence"/>
</dbReference>
<comment type="caution">
    <text evidence="1">The sequence shown here is derived from an EMBL/GenBank/DDBJ whole genome shotgun (WGS) entry which is preliminary data.</text>
</comment>
<protein>
    <submittedName>
        <fullName evidence="1">Uncharacterized protein</fullName>
    </submittedName>
</protein>
<dbReference type="RefSeq" id="WP_307343052.1">
    <property type="nucleotide sequence ID" value="NZ_JAUSUQ010000019.1"/>
</dbReference>
<sequence length="46" mass="5164">MTRHSICNEGQKQVVGTELHDEDNVTFVFIGTQPHVGSDFKIHTPL</sequence>
<gene>
    <name evidence="1" type="ORF">J2S00_003638</name>
</gene>
<keyword evidence="2" id="KW-1185">Reference proteome</keyword>
<name>A0ABU0CWJ7_9BACI</name>
<evidence type="ECO:0000313" key="1">
    <source>
        <dbReference type="EMBL" id="MDQ0340798.1"/>
    </source>
</evidence>
<evidence type="ECO:0000313" key="2">
    <source>
        <dbReference type="Proteomes" id="UP001232445"/>
    </source>
</evidence>
<reference evidence="1 2" key="1">
    <citation type="submission" date="2023-07" db="EMBL/GenBank/DDBJ databases">
        <title>Genomic Encyclopedia of Type Strains, Phase IV (KMG-IV): sequencing the most valuable type-strain genomes for metagenomic binning, comparative biology and taxonomic classification.</title>
        <authorList>
            <person name="Goeker M."/>
        </authorList>
    </citation>
    <scope>NUCLEOTIDE SEQUENCE [LARGE SCALE GENOMIC DNA]</scope>
    <source>
        <strain evidence="1 2">DSM 17740</strain>
    </source>
</reference>
<accession>A0ABU0CWJ7</accession>
<proteinExistence type="predicted"/>